<dbReference type="EMBL" id="ML732814">
    <property type="protein sequence ID" value="KAB8271682.1"/>
    <property type="molecule type" value="Genomic_DNA"/>
</dbReference>
<name>A0A5N6IYG1_9EURO</name>
<keyword evidence="2" id="KW-1185">Reference proteome</keyword>
<evidence type="ECO:0000313" key="1">
    <source>
        <dbReference type="EMBL" id="KAB8271682.1"/>
    </source>
</evidence>
<dbReference type="AlphaFoldDB" id="A0A5N6IYG1"/>
<protein>
    <submittedName>
        <fullName evidence="1">Uncharacterized protein</fullName>
    </submittedName>
</protein>
<proteinExistence type="predicted"/>
<evidence type="ECO:0000313" key="2">
    <source>
        <dbReference type="Proteomes" id="UP000326289"/>
    </source>
</evidence>
<dbReference type="Proteomes" id="UP000326289">
    <property type="component" value="Unassembled WGS sequence"/>
</dbReference>
<accession>A0A5N6IYG1</accession>
<gene>
    <name evidence="1" type="ORF">BDV30DRAFT_213370</name>
</gene>
<organism evidence="1 2">
    <name type="scientific">Aspergillus minisclerotigenes</name>
    <dbReference type="NCBI Taxonomy" id="656917"/>
    <lineage>
        <taxon>Eukaryota</taxon>
        <taxon>Fungi</taxon>
        <taxon>Dikarya</taxon>
        <taxon>Ascomycota</taxon>
        <taxon>Pezizomycotina</taxon>
        <taxon>Eurotiomycetes</taxon>
        <taxon>Eurotiomycetidae</taxon>
        <taxon>Eurotiales</taxon>
        <taxon>Aspergillaceae</taxon>
        <taxon>Aspergillus</taxon>
        <taxon>Aspergillus subgen. Circumdati</taxon>
    </lineage>
</organism>
<reference evidence="1 2" key="1">
    <citation type="submission" date="2019-04" db="EMBL/GenBank/DDBJ databases">
        <title>Fungal friends and foes A comparative genomics study of 23 Aspergillus species from section Flavi.</title>
        <authorList>
            <consortium name="DOE Joint Genome Institute"/>
            <person name="Kjaerbolling I."/>
            <person name="Vesth T.C."/>
            <person name="Frisvad J.C."/>
            <person name="Nybo J.L."/>
            <person name="Theobald S."/>
            <person name="Kildgaard S."/>
            <person name="Petersen T.I."/>
            <person name="Kuo A."/>
            <person name="Sato A."/>
            <person name="Lyhne E.K."/>
            <person name="Kogle M.E."/>
            <person name="Wiebenga A."/>
            <person name="Kun R.S."/>
            <person name="Lubbers R.J."/>
            <person name="Makela M.R."/>
            <person name="Barry K."/>
            <person name="Chovatia M."/>
            <person name="Clum A."/>
            <person name="Daum C."/>
            <person name="Haridas S."/>
            <person name="He G."/>
            <person name="LaButti K."/>
            <person name="Lipzen A."/>
            <person name="Mondo S."/>
            <person name="Pangilinan J."/>
            <person name="Riley R."/>
            <person name="Salamov A."/>
            <person name="Simmons B.A."/>
            <person name="Magnuson J.K."/>
            <person name="Henrissat B."/>
            <person name="Mortensen U.H."/>
            <person name="Larsen T.O."/>
            <person name="De vries R.P."/>
            <person name="Grigoriev I.V."/>
            <person name="Machida M."/>
            <person name="Baker S.E."/>
            <person name="Andersen M.R."/>
        </authorList>
    </citation>
    <scope>NUCLEOTIDE SEQUENCE [LARGE SCALE GENOMIC DNA]</scope>
    <source>
        <strain evidence="1 2">CBS 117635</strain>
    </source>
</reference>
<sequence>MVCTYPICHMTLIYSGICSLELFAWFTWGSPHRPGRCVLDFDVYQRTSELCTIIRVVDHINRLFSDVARLTCLADESGWFKGTFEADPEHGVCHLGDLLLRL</sequence>